<organism evidence="2">
    <name type="scientific">marine sediment metagenome</name>
    <dbReference type="NCBI Taxonomy" id="412755"/>
    <lineage>
        <taxon>unclassified sequences</taxon>
        <taxon>metagenomes</taxon>
        <taxon>ecological metagenomes</taxon>
    </lineage>
</organism>
<evidence type="ECO:0000313" key="2">
    <source>
        <dbReference type="EMBL" id="KKL70102.1"/>
    </source>
</evidence>
<feature type="region of interest" description="Disordered" evidence="1">
    <location>
        <begin position="124"/>
        <end position="219"/>
    </location>
</feature>
<name>A0A0F9H453_9ZZZZ</name>
<reference evidence="2" key="1">
    <citation type="journal article" date="2015" name="Nature">
        <title>Complex archaea that bridge the gap between prokaryotes and eukaryotes.</title>
        <authorList>
            <person name="Spang A."/>
            <person name="Saw J.H."/>
            <person name="Jorgensen S.L."/>
            <person name="Zaremba-Niedzwiedzka K."/>
            <person name="Martijn J."/>
            <person name="Lind A.E."/>
            <person name="van Eijk R."/>
            <person name="Schleper C."/>
            <person name="Guy L."/>
            <person name="Ettema T.J."/>
        </authorList>
    </citation>
    <scope>NUCLEOTIDE SEQUENCE</scope>
</reference>
<sequence>MGNTFVLRRAEGGSTIRGGRTFRAPVVVHSLSGTVSITSTVSANLNPFRGLSGTTDIESSLAANLYVIWSLSGTVDAVVTLVAVLLTNIPEPFRPPIGHASGESILTAHSRPAEVLSHAHGITATPILPGRGKVSRTPLGVGRLTAPQPGIASGHGADIPRPGNAGVAEAIEGAATSQGTPPGAASSPPQPPSGTGKKARTRGGEAEPTDKPLSPGKAG</sequence>
<dbReference type="EMBL" id="LAZR01025996">
    <property type="protein sequence ID" value="KKL70102.1"/>
    <property type="molecule type" value="Genomic_DNA"/>
</dbReference>
<accession>A0A0F9H453</accession>
<feature type="compositionally biased region" description="Low complexity" evidence="1">
    <location>
        <begin position="177"/>
        <end position="187"/>
    </location>
</feature>
<evidence type="ECO:0000256" key="1">
    <source>
        <dbReference type="SAM" id="MobiDB-lite"/>
    </source>
</evidence>
<protein>
    <submittedName>
        <fullName evidence="2">Uncharacterized protein</fullName>
    </submittedName>
</protein>
<gene>
    <name evidence="2" type="ORF">LCGC14_2108260</name>
</gene>
<comment type="caution">
    <text evidence="2">The sequence shown here is derived from an EMBL/GenBank/DDBJ whole genome shotgun (WGS) entry which is preliminary data.</text>
</comment>
<proteinExistence type="predicted"/>
<dbReference type="AlphaFoldDB" id="A0A0F9H453"/>